<dbReference type="InterPro" id="IPR058925">
    <property type="entry name" value="zf-C2H2_AcuF"/>
</dbReference>
<dbReference type="EMBL" id="JAHCVI010000002">
    <property type="protein sequence ID" value="KAG7288725.1"/>
    <property type="molecule type" value="Genomic_DNA"/>
</dbReference>
<dbReference type="Pfam" id="PF26082">
    <property type="entry name" value="zf-C2H2_AcuF"/>
    <property type="match status" value="1"/>
</dbReference>
<gene>
    <name evidence="4" type="ORF">NEMBOFW57_005081</name>
</gene>
<feature type="coiled-coil region" evidence="1">
    <location>
        <begin position="594"/>
        <end position="621"/>
    </location>
</feature>
<dbReference type="PANTHER" id="PTHR35391:SF7">
    <property type="entry name" value="C2H2-TYPE DOMAIN-CONTAINING PROTEIN"/>
    <property type="match status" value="1"/>
</dbReference>
<protein>
    <recommendedName>
        <fullName evidence="3">Oxidoreductase acuF-like C2H2 type zinc-finger domain-containing protein</fullName>
    </recommendedName>
</protein>
<feature type="region of interest" description="Disordered" evidence="2">
    <location>
        <begin position="665"/>
        <end position="707"/>
    </location>
</feature>
<dbReference type="PANTHER" id="PTHR35391">
    <property type="entry name" value="C2H2-TYPE DOMAIN-CONTAINING PROTEIN-RELATED"/>
    <property type="match status" value="1"/>
</dbReference>
<organism evidence="4 5">
    <name type="scientific">Staphylotrichum longicolle</name>
    <dbReference type="NCBI Taxonomy" id="669026"/>
    <lineage>
        <taxon>Eukaryota</taxon>
        <taxon>Fungi</taxon>
        <taxon>Dikarya</taxon>
        <taxon>Ascomycota</taxon>
        <taxon>Pezizomycotina</taxon>
        <taxon>Sordariomycetes</taxon>
        <taxon>Sordariomycetidae</taxon>
        <taxon>Sordariales</taxon>
        <taxon>Chaetomiaceae</taxon>
        <taxon>Staphylotrichum</taxon>
    </lineage>
</organism>
<dbReference type="AlphaFoldDB" id="A0AAD4EX05"/>
<dbReference type="Proteomes" id="UP001197093">
    <property type="component" value="Unassembled WGS sequence"/>
</dbReference>
<keyword evidence="1" id="KW-0175">Coiled coil</keyword>
<feature type="compositionally biased region" description="Acidic residues" evidence="2">
    <location>
        <begin position="431"/>
        <end position="443"/>
    </location>
</feature>
<reference evidence="4" key="1">
    <citation type="submission" date="2023-02" db="EMBL/GenBank/DDBJ databases">
        <authorList>
            <person name="Palmer J.M."/>
        </authorList>
    </citation>
    <scope>NUCLEOTIDE SEQUENCE</scope>
    <source>
        <strain evidence="4">FW57</strain>
    </source>
</reference>
<comment type="caution">
    <text evidence="4">The sequence shown here is derived from an EMBL/GenBank/DDBJ whole genome shotgun (WGS) entry which is preliminary data.</text>
</comment>
<feature type="domain" description="Oxidoreductase acuF-like C2H2 type zinc-finger" evidence="3">
    <location>
        <begin position="329"/>
        <end position="357"/>
    </location>
</feature>
<feature type="region of interest" description="Disordered" evidence="2">
    <location>
        <begin position="429"/>
        <end position="469"/>
    </location>
</feature>
<feature type="compositionally biased region" description="Polar residues" evidence="2">
    <location>
        <begin position="444"/>
        <end position="453"/>
    </location>
</feature>
<feature type="compositionally biased region" description="Basic and acidic residues" evidence="2">
    <location>
        <begin position="460"/>
        <end position="469"/>
    </location>
</feature>
<evidence type="ECO:0000256" key="2">
    <source>
        <dbReference type="SAM" id="MobiDB-lite"/>
    </source>
</evidence>
<evidence type="ECO:0000313" key="4">
    <source>
        <dbReference type="EMBL" id="KAG7288725.1"/>
    </source>
</evidence>
<proteinExistence type="predicted"/>
<evidence type="ECO:0000256" key="1">
    <source>
        <dbReference type="SAM" id="Coils"/>
    </source>
</evidence>
<feature type="compositionally biased region" description="Acidic residues" evidence="2">
    <location>
        <begin position="684"/>
        <end position="707"/>
    </location>
</feature>
<evidence type="ECO:0000313" key="5">
    <source>
        <dbReference type="Proteomes" id="UP001197093"/>
    </source>
</evidence>
<accession>A0AAD4EX05</accession>
<evidence type="ECO:0000259" key="3">
    <source>
        <dbReference type="Pfam" id="PF26082"/>
    </source>
</evidence>
<name>A0AAD4EX05_9PEZI</name>
<keyword evidence="5" id="KW-1185">Reference proteome</keyword>
<sequence length="707" mass="79447">MSTDVSRLDTALSIQEWQQKHHHHDFKPEDRSVTARLCDSILDVFQEAIRQLAQPHHVETAPKPVRISLERAQGLIVLWSDGYGIQDGRLDDVFAKSRNIRRSTLKTLSSIANTLLNRLIPLAQVSSEKLGLLTVQLTAAIDEASYIIHDVIHDECDDCSETSSDGFSDAGPEDSIAEVAEDLRTDAQCLMDLDPLFRDPVLDLASHKQKQHLEAIDWTPETIFCDKVQQRFPKAKTTLVERLGKANWARFLRCQEQRSSTEAASLTQANAAVDKGEEGTVAASSKYHDSGLGTSLPKASSYAETIMTYGAGSGQKVRIPPLSDEAKQGIPFPCLACGRSVRITNNSSWKLHLYQDLKPYLCLEPQCTELGFSTRVDWVAHLALDHGYHPFWDAIACPLCFETTERGKQAVTTHLARHLEEISLSALPAYPDEDDDEAFETGSDESTNVSATKATKKKEARPDKNGDKDKTVRCICGHGKLPPLWQAFKKINFKKAEVSPVQRHTKLTTSESLDGKGHFRDNVEELLKVLVEANRKQQSKSHLDDDGDDLSAALEEEDGKTSFSDDEEALREVLEEEERQELFEQESEARIAALEEADLKAREIEEDQEEARREANQVSMDEAEELNEALQEGWALIRERRGEQRLRWARLSGLDEEVTRQEAYTGMADHLYRSGAEIGFRSGDEDDEDDESEEEDETVVEDWDSRK</sequence>